<evidence type="ECO:0000313" key="3">
    <source>
        <dbReference type="Proteomes" id="UP001449657"/>
    </source>
</evidence>
<reference evidence="2 3" key="1">
    <citation type="submission" date="2024-03" db="EMBL/GenBank/DDBJ databases">
        <title>Chitinophaga caseinilytica sp. nov., a casein hydrolysing bacterium isolated from forest soil.</title>
        <authorList>
            <person name="Lee D.S."/>
            <person name="Han D.M."/>
            <person name="Baek J.H."/>
            <person name="Choi D.G."/>
            <person name="Jeon J.H."/>
            <person name="Jeon C.O."/>
        </authorList>
    </citation>
    <scope>NUCLEOTIDE SEQUENCE [LARGE SCALE GENOMIC DNA]</scope>
    <source>
        <strain evidence="2 3">KACC 19118</strain>
    </source>
</reference>
<dbReference type="RefSeq" id="WP_341843079.1">
    <property type="nucleotide sequence ID" value="NZ_CP149792.1"/>
</dbReference>
<keyword evidence="1" id="KW-0812">Transmembrane</keyword>
<sequence length="63" mass="6992">MQKIGSFLVIIGLLSIAAGYFDRVPKILMWIYQWGDVVAWSIKIGIVVLGAALFLLAPRKQTT</sequence>
<accession>A0ABZ2Z8C8</accession>
<organism evidence="2 3">
    <name type="scientific">Chitinophaga caseinilytica</name>
    <dbReference type="NCBI Taxonomy" id="2267521"/>
    <lineage>
        <taxon>Bacteria</taxon>
        <taxon>Pseudomonadati</taxon>
        <taxon>Bacteroidota</taxon>
        <taxon>Chitinophagia</taxon>
        <taxon>Chitinophagales</taxon>
        <taxon>Chitinophagaceae</taxon>
        <taxon>Chitinophaga</taxon>
    </lineage>
</organism>
<dbReference type="Proteomes" id="UP001449657">
    <property type="component" value="Chromosome"/>
</dbReference>
<proteinExistence type="predicted"/>
<gene>
    <name evidence="2" type="ORF">WJU22_09915</name>
</gene>
<evidence type="ECO:0000313" key="2">
    <source>
        <dbReference type="EMBL" id="WZN48489.1"/>
    </source>
</evidence>
<protein>
    <submittedName>
        <fullName evidence="2">Uncharacterized protein</fullName>
    </submittedName>
</protein>
<feature type="transmembrane region" description="Helical" evidence="1">
    <location>
        <begin position="37"/>
        <end position="57"/>
    </location>
</feature>
<keyword evidence="1" id="KW-0472">Membrane</keyword>
<keyword evidence="3" id="KW-1185">Reference proteome</keyword>
<evidence type="ECO:0000256" key="1">
    <source>
        <dbReference type="SAM" id="Phobius"/>
    </source>
</evidence>
<dbReference type="EMBL" id="CP150096">
    <property type="protein sequence ID" value="WZN48489.1"/>
    <property type="molecule type" value="Genomic_DNA"/>
</dbReference>
<name>A0ABZ2Z8C8_9BACT</name>
<keyword evidence="1" id="KW-1133">Transmembrane helix</keyword>